<proteinExistence type="inferred from homology"/>
<keyword evidence="2" id="KW-0378">Hydrolase</keyword>
<dbReference type="InterPro" id="IPR003507">
    <property type="entry name" value="S66_fam"/>
</dbReference>
<sequence length="332" mass="37168">MIPPYLKSKAVFYFIAPSFGCTTSPYQERLTKTCEELPKKGHTILLGPNCFSAQGKCASNDAEKRAKEFMDAYQSQADVIVSVGGGEMETEILDYIDFKTIRKLPPKWFVGFSDNTHLTFTLTTLADVTTIYGPCAGNYHFKTFSYDVKDAYDMLYGKLDFEGYPFYESVPDRTDPLADYKLDTKKVIVPFQYSAPFSGCLIGGNLDCLVQLVGTPFDQMKAYQRKHPEGLIFYFEACDLSVVGIKRALLQLKRAGWFTNVNGFLSGRPLCMDQEFLGITDQNAVTDVLKDLNVPILLNVDLGHLSPSMPMKNGVEAMVCLEQGNIKIHYKA</sequence>
<dbReference type="SUPFAM" id="SSF52317">
    <property type="entry name" value="Class I glutamine amidotransferase-like"/>
    <property type="match status" value="1"/>
</dbReference>
<reference evidence="6" key="1">
    <citation type="submission" date="2020-10" db="EMBL/GenBank/DDBJ databases">
        <authorList>
            <person name="Gilroy R."/>
        </authorList>
    </citation>
    <scope>NUCLEOTIDE SEQUENCE</scope>
    <source>
        <strain evidence="6">ChiW17-6978</strain>
    </source>
</reference>
<feature type="domain" description="LD-carboxypeptidase N-terminal" evidence="4">
    <location>
        <begin position="14"/>
        <end position="133"/>
    </location>
</feature>
<dbReference type="InterPro" id="IPR040921">
    <property type="entry name" value="Peptidase_S66C"/>
</dbReference>
<reference evidence="6" key="2">
    <citation type="journal article" date="2021" name="PeerJ">
        <title>Extensive microbial diversity within the chicken gut microbiome revealed by metagenomics and culture.</title>
        <authorList>
            <person name="Gilroy R."/>
            <person name="Ravi A."/>
            <person name="Getino M."/>
            <person name="Pursley I."/>
            <person name="Horton D.L."/>
            <person name="Alikhan N.F."/>
            <person name="Baker D."/>
            <person name="Gharbi K."/>
            <person name="Hall N."/>
            <person name="Watson M."/>
            <person name="Adriaenssens E.M."/>
            <person name="Foster-Nyarko E."/>
            <person name="Jarju S."/>
            <person name="Secka A."/>
            <person name="Antonio M."/>
            <person name="Oren A."/>
            <person name="Chaudhuri R.R."/>
            <person name="La Ragione R."/>
            <person name="Hildebrand F."/>
            <person name="Pallen M.J."/>
        </authorList>
    </citation>
    <scope>NUCLEOTIDE SEQUENCE</scope>
    <source>
        <strain evidence="6">ChiW17-6978</strain>
    </source>
</reference>
<evidence type="ECO:0000256" key="3">
    <source>
        <dbReference type="PIRSR" id="PIRSR028757-1"/>
    </source>
</evidence>
<feature type="domain" description="LD-carboxypeptidase C-terminal" evidence="5">
    <location>
        <begin position="199"/>
        <end position="318"/>
    </location>
</feature>
<dbReference type="Gene3D" id="3.40.50.10740">
    <property type="entry name" value="Class I glutamine amidotransferase-like"/>
    <property type="match status" value="1"/>
</dbReference>
<accession>A0A9D1GQC7</accession>
<organism evidence="6 7">
    <name type="scientific">Candidatus Pelethenecus faecipullorum</name>
    <dbReference type="NCBI Taxonomy" id="2840900"/>
    <lineage>
        <taxon>Bacteria</taxon>
        <taxon>Bacillati</taxon>
        <taxon>Mycoplasmatota</taxon>
        <taxon>Mollicutes</taxon>
        <taxon>Candidatus Pelethenecus</taxon>
    </lineage>
</organism>
<name>A0A9D1GQC7_9MOLU</name>
<dbReference type="InterPro" id="IPR027461">
    <property type="entry name" value="Carboxypeptidase_A_C_sf"/>
</dbReference>
<gene>
    <name evidence="6" type="ORF">IAD46_02460</name>
</gene>
<dbReference type="InterPro" id="IPR040449">
    <property type="entry name" value="Peptidase_S66_N"/>
</dbReference>
<evidence type="ECO:0000256" key="2">
    <source>
        <dbReference type="ARBA" id="ARBA00022801"/>
    </source>
</evidence>
<dbReference type="InterPro" id="IPR027478">
    <property type="entry name" value="LdcA_N"/>
</dbReference>
<dbReference type="Gene3D" id="3.50.30.60">
    <property type="entry name" value="LD-carboxypeptidase A C-terminal domain-like"/>
    <property type="match status" value="1"/>
</dbReference>
<dbReference type="Proteomes" id="UP000886758">
    <property type="component" value="Unassembled WGS sequence"/>
</dbReference>
<dbReference type="AlphaFoldDB" id="A0A9D1GQC7"/>
<evidence type="ECO:0000313" key="6">
    <source>
        <dbReference type="EMBL" id="HIT49869.1"/>
    </source>
</evidence>
<protein>
    <submittedName>
        <fullName evidence="6">LD-carboxypeptidase</fullName>
    </submittedName>
</protein>
<feature type="active site" description="Charge relay system" evidence="3">
    <location>
        <position position="236"/>
    </location>
</feature>
<comment type="caution">
    <text evidence="6">The sequence shown here is derived from an EMBL/GenBank/DDBJ whole genome shotgun (WGS) entry which is preliminary data.</text>
</comment>
<feature type="active site" description="Charge relay system" evidence="3">
    <location>
        <position position="304"/>
    </location>
</feature>
<dbReference type="PIRSF" id="PIRSF028757">
    <property type="entry name" value="LD-carboxypeptidase"/>
    <property type="match status" value="1"/>
</dbReference>
<dbReference type="SUPFAM" id="SSF141986">
    <property type="entry name" value="LD-carboxypeptidase A C-terminal domain-like"/>
    <property type="match status" value="1"/>
</dbReference>
<dbReference type="Pfam" id="PF02016">
    <property type="entry name" value="Peptidase_S66"/>
    <property type="match status" value="1"/>
</dbReference>
<evidence type="ECO:0000313" key="7">
    <source>
        <dbReference type="Proteomes" id="UP000886758"/>
    </source>
</evidence>
<evidence type="ECO:0000259" key="4">
    <source>
        <dbReference type="Pfam" id="PF02016"/>
    </source>
</evidence>
<dbReference type="GO" id="GO:0016787">
    <property type="term" value="F:hydrolase activity"/>
    <property type="evidence" value="ECO:0007669"/>
    <property type="project" value="UniProtKB-KW"/>
</dbReference>
<dbReference type="PANTHER" id="PTHR30237">
    <property type="entry name" value="MURAMOYLTETRAPEPTIDE CARBOXYPEPTIDASE"/>
    <property type="match status" value="1"/>
</dbReference>
<dbReference type="Pfam" id="PF17676">
    <property type="entry name" value="Peptidase_S66C"/>
    <property type="match status" value="1"/>
</dbReference>
<feature type="active site" description="Nucleophile" evidence="3">
    <location>
        <position position="113"/>
    </location>
</feature>
<evidence type="ECO:0000259" key="5">
    <source>
        <dbReference type="Pfam" id="PF17676"/>
    </source>
</evidence>
<dbReference type="EMBL" id="DVLF01000078">
    <property type="protein sequence ID" value="HIT49869.1"/>
    <property type="molecule type" value="Genomic_DNA"/>
</dbReference>
<evidence type="ECO:0000256" key="1">
    <source>
        <dbReference type="ARBA" id="ARBA00010233"/>
    </source>
</evidence>
<comment type="similarity">
    <text evidence="1">Belongs to the peptidase S66 family.</text>
</comment>
<dbReference type="InterPro" id="IPR029062">
    <property type="entry name" value="Class_I_gatase-like"/>
</dbReference>